<evidence type="ECO:0000313" key="3">
    <source>
        <dbReference type="WBParaSite" id="SMTH1_13360.1"/>
    </source>
</evidence>
<dbReference type="Proteomes" id="UP000050791">
    <property type="component" value="Unassembled WGS sequence"/>
</dbReference>
<accession>A0AA85AX71</accession>
<proteinExistence type="predicted"/>
<reference evidence="3" key="1">
    <citation type="submission" date="2023-11" db="UniProtKB">
        <authorList>
            <consortium name="WormBaseParasite"/>
        </authorList>
    </citation>
    <scope>IDENTIFICATION</scope>
</reference>
<evidence type="ECO:0008006" key="4">
    <source>
        <dbReference type="Google" id="ProtNLM"/>
    </source>
</evidence>
<dbReference type="InterPro" id="IPR013083">
    <property type="entry name" value="Znf_RING/FYVE/PHD"/>
</dbReference>
<protein>
    <recommendedName>
        <fullName evidence="4">PHD-type domain-containing protein</fullName>
    </recommendedName>
</protein>
<dbReference type="Gene3D" id="3.30.40.10">
    <property type="entry name" value="Zinc/RING finger domain, C3HC4 (zinc finger)"/>
    <property type="match status" value="1"/>
</dbReference>
<evidence type="ECO:0000256" key="1">
    <source>
        <dbReference type="SAM" id="MobiDB-lite"/>
    </source>
</evidence>
<dbReference type="SUPFAM" id="SSF57903">
    <property type="entry name" value="FYVE/PHD zinc finger"/>
    <property type="match status" value="1"/>
</dbReference>
<feature type="compositionally biased region" description="Polar residues" evidence="1">
    <location>
        <begin position="160"/>
        <end position="173"/>
    </location>
</feature>
<feature type="compositionally biased region" description="Polar residues" evidence="1">
    <location>
        <begin position="87"/>
        <end position="101"/>
    </location>
</feature>
<name>A0AA85AX71_9TREM</name>
<organism evidence="2 3">
    <name type="scientific">Schistosoma mattheei</name>
    <dbReference type="NCBI Taxonomy" id="31246"/>
    <lineage>
        <taxon>Eukaryota</taxon>
        <taxon>Metazoa</taxon>
        <taxon>Spiralia</taxon>
        <taxon>Lophotrochozoa</taxon>
        <taxon>Platyhelminthes</taxon>
        <taxon>Trematoda</taxon>
        <taxon>Digenea</taxon>
        <taxon>Strigeidida</taxon>
        <taxon>Schistosomatoidea</taxon>
        <taxon>Schistosomatidae</taxon>
        <taxon>Schistosoma</taxon>
    </lineage>
</organism>
<evidence type="ECO:0000313" key="2">
    <source>
        <dbReference type="Proteomes" id="UP000050791"/>
    </source>
</evidence>
<dbReference type="WBParaSite" id="SMTH1_13360.1">
    <property type="protein sequence ID" value="SMTH1_13360.1"/>
    <property type="gene ID" value="SMTH1_13360"/>
</dbReference>
<feature type="region of interest" description="Disordered" evidence="1">
    <location>
        <begin position="84"/>
        <end position="183"/>
    </location>
</feature>
<sequence>MTGQCKKSSCQRPGCRYPVESGMQCDECKGWYHEVCTNLTPAAFKRFSKKGCVWLCQQCCSDANSLLTEAISLVDAAKKCFGKHSRNASNSSRSVDTQINVKETKVSPVIDDSRPSKKEKQSPKRPALNKSSRKVGSSVPRLPDGIQQETPRSRNRKARSVSSGKHNTTSQVVDNPPKPNTRFDATVIASTSTVDEWVKVVRKKSRDIKEKPAPVRVVEKSKADYSDRSAIFHRIKESDSSEPKARFEHDIVLIRQLLNQLMPQNMTGVTLLKVYRLGSLTDSKPNHSRLLKVVFGSSNERDLILQNGHKLKGSGVFIRKDLPLADRVKRREAEKELQHRLDAGEKDLKIVNFRVVRLRQRMMPKPLWVKHEGT</sequence>
<dbReference type="AlphaFoldDB" id="A0AA85AX71"/>
<dbReference type="InterPro" id="IPR011011">
    <property type="entry name" value="Znf_FYVE_PHD"/>
</dbReference>
<feature type="compositionally biased region" description="Basic and acidic residues" evidence="1">
    <location>
        <begin position="111"/>
        <end position="122"/>
    </location>
</feature>